<name>A0A381WPS2_9ZZZZ</name>
<evidence type="ECO:0000313" key="2">
    <source>
        <dbReference type="EMBL" id="SVA54519.1"/>
    </source>
</evidence>
<evidence type="ECO:0000259" key="1">
    <source>
        <dbReference type="Pfam" id="PF04443"/>
    </source>
</evidence>
<reference evidence="2" key="1">
    <citation type="submission" date="2018-05" db="EMBL/GenBank/DDBJ databases">
        <authorList>
            <person name="Lanie J.A."/>
            <person name="Ng W.-L."/>
            <person name="Kazmierczak K.M."/>
            <person name="Andrzejewski T.M."/>
            <person name="Davidsen T.M."/>
            <person name="Wayne K.J."/>
            <person name="Tettelin H."/>
            <person name="Glass J.I."/>
            <person name="Rusch D."/>
            <person name="Podicherti R."/>
            <person name="Tsui H.-C.T."/>
            <person name="Winkler M.E."/>
        </authorList>
    </citation>
    <scope>NUCLEOTIDE SEQUENCE</scope>
</reference>
<gene>
    <name evidence="2" type="ORF">METZ01_LOCUS107373</name>
</gene>
<dbReference type="AlphaFoldDB" id="A0A381WPS2"/>
<protein>
    <recommendedName>
        <fullName evidence="1">Acyl-protein synthetase LuxE domain-containing protein</fullName>
    </recommendedName>
</protein>
<dbReference type="Gene3D" id="3.40.50.12780">
    <property type="entry name" value="N-terminal domain of ligase-like"/>
    <property type="match status" value="1"/>
</dbReference>
<dbReference type="InterPro" id="IPR007534">
    <property type="entry name" value="LuxE"/>
</dbReference>
<dbReference type="SUPFAM" id="SSF56801">
    <property type="entry name" value="Acetyl-CoA synthetase-like"/>
    <property type="match status" value="1"/>
</dbReference>
<proteinExistence type="predicted"/>
<dbReference type="Pfam" id="PF04443">
    <property type="entry name" value="LuxE"/>
    <property type="match status" value="1"/>
</dbReference>
<dbReference type="GO" id="GO:0008218">
    <property type="term" value="P:bioluminescence"/>
    <property type="evidence" value="ECO:0007669"/>
    <property type="project" value="InterPro"/>
</dbReference>
<dbReference type="InterPro" id="IPR042099">
    <property type="entry name" value="ANL_N_sf"/>
</dbReference>
<sequence length="364" mass="40387">MTPFTSLAEACSAISTFIRCCADEPRADGFNELALALFAFQFEHNTPYANFCRTENQTPETLADWRNIPAVPTRAFKSLDLTVLPEADRGTVFRSSGTTQANRSSHFHSHDSLAVYHTSLWSWFAEHLIDKSTKRLLFLFPEIAQAAESSLAYMMDEVAKRLGRLEHCFAADAQWRIDTQTAVNFLHDCVTQNEPVTILGTAFSFVHLLDHLDGLAIEFQLPSGSAAMETGGYKGRSREVQKPELHQAITNRLGIAGGRIICEYGMCELSSQAYDCKLGQADTAPRKFRFPPWARARIVSPETMGEVEIGQAGLLQIVDLANVNSVLSLQTEDIARRHADGFELLGRVELAESRGCSLMNLNHA</sequence>
<organism evidence="2">
    <name type="scientific">marine metagenome</name>
    <dbReference type="NCBI Taxonomy" id="408172"/>
    <lineage>
        <taxon>unclassified sequences</taxon>
        <taxon>metagenomes</taxon>
        <taxon>ecological metagenomes</taxon>
    </lineage>
</organism>
<dbReference type="GO" id="GO:0047474">
    <property type="term" value="F:long-chain fatty acid--protein ligase activity"/>
    <property type="evidence" value="ECO:0007669"/>
    <property type="project" value="InterPro"/>
</dbReference>
<dbReference type="EMBL" id="UINC01012489">
    <property type="protein sequence ID" value="SVA54519.1"/>
    <property type="molecule type" value="Genomic_DNA"/>
</dbReference>
<accession>A0A381WPS2</accession>
<feature type="domain" description="Acyl-protein synthetase LuxE" evidence="1">
    <location>
        <begin position="29"/>
        <end position="359"/>
    </location>
</feature>